<dbReference type="Pfam" id="PF00440">
    <property type="entry name" value="TetR_N"/>
    <property type="match status" value="1"/>
</dbReference>
<dbReference type="PRINTS" id="PR00455">
    <property type="entry name" value="HTHTETR"/>
</dbReference>
<evidence type="ECO:0000256" key="1">
    <source>
        <dbReference type="ARBA" id="ARBA00022491"/>
    </source>
</evidence>
<dbReference type="RefSeq" id="WP_148973735.1">
    <property type="nucleotide sequence ID" value="NZ_JBNIKT010000002.1"/>
</dbReference>
<keyword evidence="1" id="KW-0678">Repressor</keyword>
<proteinExistence type="predicted"/>
<sequence length="198" mass="22616">MRRKEQKEQTKQLLFDSAIELFKKQGFQNTTVQQISNHAGVAKGTFFNYFTSKEAALHAIGSHQIAVLKDFKSEYESCTSIEAAFMALFSKMAAVNEEYGPNLLLSIFHIMTVQKDFQHSELKMTGFFKEFLASMIKEGQESSEFSSSIDADPFAQMIVNSFFGTLFHWVHHYEQESLEELLAGMAGLYLFRLKSSHH</sequence>
<dbReference type="SUPFAM" id="SSF46689">
    <property type="entry name" value="Homeodomain-like"/>
    <property type="match status" value="1"/>
</dbReference>
<dbReference type="GO" id="GO:0003677">
    <property type="term" value="F:DNA binding"/>
    <property type="evidence" value="ECO:0007669"/>
    <property type="project" value="UniProtKB-UniRule"/>
</dbReference>
<evidence type="ECO:0000313" key="5">
    <source>
        <dbReference type="EMBL" id="TYS49893.1"/>
    </source>
</evidence>
<dbReference type="Proteomes" id="UP000322139">
    <property type="component" value="Unassembled WGS sequence"/>
</dbReference>
<dbReference type="PANTHER" id="PTHR43479">
    <property type="entry name" value="ACREF/ENVCD OPERON REPRESSOR-RELATED"/>
    <property type="match status" value="1"/>
</dbReference>
<protein>
    <submittedName>
        <fullName evidence="5">TetR/AcrR family transcriptional regulator</fullName>
    </submittedName>
</protein>
<evidence type="ECO:0000313" key="6">
    <source>
        <dbReference type="Proteomes" id="UP000322139"/>
    </source>
</evidence>
<dbReference type="PANTHER" id="PTHR43479:SF11">
    <property type="entry name" value="ACREF_ENVCD OPERON REPRESSOR-RELATED"/>
    <property type="match status" value="1"/>
</dbReference>
<evidence type="ECO:0000256" key="3">
    <source>
        <dbReference type="PROSITE-ProRule" id="PRU00335"/>
    </source>
</evidence>
<feature type="domain" description="HTH tetR-type" evidence="4">
    <location>
        <begin position="8"/>
        <end position="68"/>
    </location>
</feature>
<dbReference type="EMBL" id="VTER01000003">
    <property type="protein sequence ID" value="TYS49893.1"/>
    <property type="molecule type" value="Genomic_DNA"/>
</dbReference>
<reference evidence="5 6" key="1">
    <citation type="submission" date="2019-08" db="EMBL/GenBank/DDBJ databases">
        <title>Bacillus genomes from the desert of Cuatro Cienegas, Coahuila.</title>
        <authorList>
            <person name="Olmedo-Alvarez G."/>
        </authorList>
    </citation>
    <scope>NUCLEOTIDE SEQUENCE [LARGE SCALE GENOMIC DNA]</scope>
    <source>
        <strain evidence="5 6">CH446_14T</strain>
    </source>
</reference>
<dbReference type="InterPro" id="IPR009057">
    <property type="entry name" value="Homeodomain-like_sf"/>
</dbReference>
<comment type="caution">
    <text evidence="5">The sequence shown here is derived from an EMBL/GenBank/DDBJ whole genome shotgun (WGS) entry which is preliminary data.</text>
</comment>
<dbReference type="InterPro" id="IPR036271">
    <property type="entry name" value="Tet_transcr_reg_TetR-rel_C_sf"/>
</dbReference>
<name>A0A5D4REL0_9BACI</name>
<dbReference type="Gene3D" id="1.10.357.10">
    <property type="entry name" value="Tetracycline Repressor, domain 2"/>
    <property type="match status" value="1"/>
</dbReference>
<dbReference type="AlphaFoldDB" id="A0A5D4REL0"/>
<evidence type="ECO:0000256" key="2">
    <source>
        <dbReference type="ARBA" id="ARBA00023125"/>
    </source>
</evidence>
<dbReference type="PROSITE" id="PS01081">
    <property type="entry name" value="HTH_TETR_1"/>
    <property type="match status" value="1"/>
</dbReference>
<evidence type="ECO:0000259" key="4">
    <source>
        <dbReference type="PROSITE" id="PS50977"/>
    </source>
</evidence>
<feature type="DNA-binding region" description="H-T-H motif" evidence="3">
    <location>
        <begin position="31"/>
        <end position="50"/>
    </location>
</feature>
<organism evidence="5 6">
    <name type="scientific">Bacillus infantis</name>
    <dbReference type="NCBI Taxonomy" id="324767"/>
    <lineage>
        <taxon>Bacteria</taxon>
        <taxon>Bacillati</taxon>
        <taxon>Bacillota</taxon>
        <taxon>Bacilli</taxon>
        <taxon>Bacillales</taxon>
        <taxon>Bacillaceae</taxon>
        <taxon>Bacillus</taxon>
    </lineage>
</organism>
<gene>
    <name evidence="5" type="ORF">FZD51_04835</name>
</gene>
<dbReference type="InterPro" id="IPR023772">
    <property type="entry name" value="DNA-bd_HTH_TetR-type_CS"/>
</dbReference>
<dbReference type="InterPro" id="IPR001647">
    <property type="entry name" value="HTH_TetR"/>
</dbReference>
<keyword evidence="2 3" id="KW-0238">DNA-binding</keyword>
<dbReference type="InterPro" id="IPR050624">
    <property type="entry name" value="HTH-type_Tx_Regulator"/>
</dbReference>
<dbReference type="SUPFAM" id="SSF48498">
    <property type="entry name" value="Tetracyclin repressor-like, C-terminal domain"/>
    <property type="match status" value="1"/>
</dbReference>
<accession>A0A5D4REL0</accession>
<dbReference type="PROSITE" id="PS50977">
    <property type="entry name" value="HTH_TETR_2"/>
    <property type="match status" value="1"/>
</dbReference>